<sequence length="143" mass="15080">MSRIDDVITAIPAMTAAKRAVWAANAARVIAKGPRRSPAYADALRLRDALTVFEAACPAEDSLIAACGLDWDRTTAGRTTFRGFDGGRLVARVIRVRPGKFIVQVRGAALPRPYTTLSAARAAAAEALHAGAEDARVALPRAA</sequence>
<dbReference type="RefSeq" id="WP_037279817.1">
    <property type="nucleotide sequence ID" value="NZ_KK088565.1"/>
</dbReference>
<dbReference type="STRING" id="442562.Rumeso_04414"/>
<keyword evidence="2" id="KW-1185">Reference proteome</keyword>
<dbReference type="EMBL" id="AOSK01000124">
    <property type="protein sequence ID" value="EYD74043.1"/>
    <property type="molecule type" value="Genomic_DNA"/>
</dbReference>
<protein>
    <submittedName>
        <fullName evidence="1">Uncharacterized protein</fullName>
    </submittedName>
</protein>
<evidence type="ECO:0000313" key="1">
    <source>
        <dbReference type="EMBL" id="EYD74043.1"/>
    </source>
</evidence>
<organism evidence="1 2">
    <name type="scientific">Rubellimicrobium mesophilum DSM 19309</name>
    <dbReference type="NCBI Taxonomy" id="442562"/>
    <lineage>
        <taxon>Bacteria</taxon>
        <taxon>Pseudomonadati</taxon>
        <taxon>Pseudomonadota</taxon>
        <taxon>Alphaproteobacteria</taxon>
        <taxon>Rhodobacterales</taxon>
        <taxon>Roseobacteraceae</taxon>
        <taxon>Rubellimicrobium</taxon>
    </lineage>
</organism>
<dbReference type="HOGENOM" id="CLU_1804766_0_0_5"/>
<proteinExistence type="predicted"/>
<accession>A0A017HIV7</accession>
<evidence type="ECO:0000313" key="2">
    <source>
        <dbReference type="Proteomes" id="UP000019666"/>
    </source>
</evidence>
<reference evidence="1 2" key="1">
    <citation type="submission" date="2013-02" db="EMBL/GenBank/DDBJ databases">
        <authorList>
            <person name="Fiebig A."/>
            <person name="Goeker M."/>
            <person name="Klenk H.-P.P."/>
        </authorList>
    </citation>
    <scope>NUCLEOTIDE SEQUENCE [LARGE SCALE GENOMIC DNA]</scope>
    <source>
        <strain evidence="1 2">DSM 19309</strain>
    </source>
</reference>
<dbReference type="Proteomes" id="UP000019666">
    <property type="component" value="Unassembled WGS sequence"/>
</dbReference>
<dbReference type="AlphaFoldDB" id="A0A017HIV7"/>
<comment type="caution">
    <text evidence="1">The sequence shown here is derived from an EMBL/GenBank/DDBJ whole genome shotgun (WGS) entry which is preliminary data.</text>
</comment>
<gene>
    <name evidence="1" type="ORF">Rumeso_04414</name>
</gene>
<name>A0A017HIV7_9RHOB</name>